<evidence type="ECO:0000256" key="1">
    <source>
        <dbReference type="SAM" id="MobiDB-lite"/>
    </source>
</evidence>
<comment type="caution">
    <text evidence="2">The sequence shown here is derived from an EMBL/GenBank/DDBJ whole genome shotgun (WGS) entry which is preliminary data.</text>
</comment>
<evidence type="ECO:0000313" key="2">
    <source>
        <dbReference type="EMBL" id="KAG5462077.1"/>
    </source>
</evidence>
<sequence>EGAAEERALGGTRDGFSLRRTEAVRAADNRPQGSARENQKQSAELGRKPPAATSLDSRRPDGLFFFLSLFAAIFKKKADCAIHENKIRQVRTWLVQAISASGEICRTVSP</sequence>
<name>A0A8H7ZZG5_9FUNG</name>
<protein>
    <submittedName>
        <fullName evidence="2">Uncharacterized protein</fullName>
    </submittedName>
</protein>
<organism evidence="2 3">
    <name type="scientific">Olpidium bornovanus</name>
    <dbReference type="NCBI Taxonomy" id="278681"/>
    <lineage>
        <taxon>Eukaryota</taxon>
        <taxon>Fungi</taxon>
        <taxon>Fungi incertae sedis</taxon>
        <taxon>Olpidiomycota</taxon>
        <taxon>Olpidiomycotina</taxon>
        <taxon>Olpidiomycetes</taxon>
        <taxon>Olpidiales</taxon>
        <taxon>Olpidiaceae</taxon>
        <taxon>Olpidium</taxon>
    </lineage>
</organism>
<reference evidence="2 3" key="1">
    <citation type="journal article" name="Sci. Rep.">
        <title>Genome-scale phylogenetic analyses confirm Olpidium as the closest living zoosporic fungus to the non-flagellated, terrestrial fungi.</title>
        <authorList>
            <person name="Chang Y."/>
            <person name="Rochon D."/>
            <person name="Sekimoto S."/>
            <person name="Wang Y."/>
            <person name="Chovatia M."/>
            <person name="Sandor L."/>
            <person name="Salamov A."/>
            <person name="Grigoriev I.V."/>
            <person name="Stajich J.E."/>
            <person name="Spatafora J.W."/>
        </authorList>
    </citation>
    <scope>NUCLEOTIDE SEQUENCE [LARGE SCALE GENOMIC DNA]</scope>
    <source>
        <strain evidence="2">S191</strain>
    </source>
</reference>
<feature type="non-terminal residue" evidence="2">
    <location>
        <position position="1"/>
    </location>
</feature>
<evidence type="ECO:0000313" key="3">
    <source>
        <dbReference type="Proteomes" id="UP000673691"/>
    </source>
</evidence>
<keyword evidence="3" id="KW-1185">Reference proteome</keyword>
<dbReference type="EMBL" id="JAEFCI010002672">
    <property type="protein sequence ID" value="KAG5462077.1"/>
    <property type="molecule type" value="Genomic_DNA"/>
</dbReference>
<dbReference type="AlphaFoldDB" id="A0A8H7ZZG5"/>
<feature type="region of interest" description="Disordered" evidence="1">
    <location>
        <begin position="24"/>
        <end position="58"/>
    </location>
</feature>
<gene>
    <name evidence="2" type="ORF">BJ554DRAFT_5632</name>
</gene>
<feature type="compositionally biased region" description="Polar residues" evidence="1">
    <location>
        <begin position="31"/>
        <end position="42"/>
    </location>
</feature>
<accession>A0A8H7ZZG5</accession>
<dbReference type="Proteomes" id="UP000673691">
    <property type="component" value="Unassembled WGS sequence"/>
</dbReference>
<proteinExistence type="predicted"/>